<feature type="transmembrane region" description="Helical" evidence="7">
    <location>
        <begin position="68"/>
        <end position="88"/>
    </location>
</feature>
<feature type="transmembrane region" description="Helical" evidence="7">
    <location>
        <begin position="295"/>
        <end position="319"/>
    </location>
</feature>
<dbReference type="GO" id="GO:0005886">
    <property type="term" value="C:plasma membrane"/>
    <property type="evidence" value="ECO:0007669"/>
    <property type="project" value="TreeGrafter"/>
</dbReference>
<accession>A0A949K5T5</accession>
<feature type="transmembrane region" description="Helical" evidence="7">
    <location>
        <begin position="372"/>
        <end position="393"/>
    </location>
</feature>
<sequence>MVNVIVELSKYLMIILIAMYTYQSYTVFRHEAPARQKNIFRKQNTLMFLIHLTAYLVMYLKTNNLQILFFYAEQVILLAAILAFYHVAYPKASRLVVNNMCMLLSIGFIILTRLSFDKSKRQFMIVAGSAAISLLVPFLVRKMKFLRNLTWLYAAAGIGLLGVVAVAGSRVYGAKLNISFGQFSVQPSEFVKITFVFFVAALLGRSTEFKDIVKATAVAVAHVLILVLSKDLGGALIYFVVYLIMLYVASRKPLYLMGGLAGGSIAAVAGYFLFGHVRTRVLAWSNPWDVIEKEGYQITQSLFAIGTGGWFGMGLFQGSPDKIPVVDQDFIFSAISEELGGIFALCLILICVSCFLMFINIAMQIKDDFYKLVALGLGTVYGFQVFLTIGGVTKFIPSTGVTLPLVSYGGSSMLSTLIMFAIIQGMYLLREDEDGKANVQVQKQKSRKRTGNSEPVSSGRGRRDDKPAKAGRKKEK</sequence>
<dbReference type="AlphaFoldDB" id="A0A949K5T5"/>
<evidence type="ECO:0000256" key="1">
    <source>
        <dbReference type="ARBA" id="ARBA00004141"/>
    </source>
</evidence>
<evidence type="ECO:0000313" key="8">
    <source>
        <dbReference type="EMBL" id="MBU9735277.1"/>
    </source>
</evidence>
<feature type="transmembrane region" description="Helical" evidence="7">
    <location>
        <begin position="12"/>
        <end position="32"/>
    </location>
</feature>
<evidence type="ECO:0000313" key="9">
    <source>
        <dbReference type="Proteomes" id="UP000712157"/>
    </source>
</evidence>
<gene>
    <name evidence="8" type="ORF">KTH89_01945</name>
</gene>
<feature type="transmembrane region" description="Helical" evidence="7">
    <location>
        <begin position="122"/>
        <end position="140"/>
    </location>
</feature>
<reference evidence="8" key="1">
    <citation type="submission" date="2021-06" db="EMBL/GenBank/DDBJ databases">
        <title>Description of novel taxa of the family Lachnospiraceae.</title>
        <authorList>
            <person name="Chaplin A.V."/>
            <person name="Sokolova S.R."/>
            <person name="Pikina A.P."/>
            <person name="Korzhanova M."/>
            <person name="Belova V."/>
            <person name="Korostin D."/>
            <person name="Efimov B.A."/>
        </authorList>
    </citation>
    <scope>NUCLEOTIDE SEQUENCE</scope>
    <source>
        <strain evidence="8">ASD5720</strain>
    </source>
</reference>
<dbReference type="RefSeq" id="WP_238720433.1">
    <property type="nucleotide sequence ID" value="NZ_JAHQCW010000002.1"/>
</dbReference>
<keyword evidence="3" id="KW-0133">Cell shape</keyword>
<evidence type="ECO:0000256" key="6">
    <source>
        <dbReference type="SAM" id="MobiDB-lite"/>
    </source>
</evidence>
<dbReference type="InterPro" id="IPR001182">
    <property type="entry name" value="FtsW/RodA"/>
</dbReference>
<feature type="transmembrane region" description="Helical" evidence="7">
    <location>
        <begin position="215"/>
        <end position="248"/>
    </location>
</feature>
<feature type="transmembrane region" description="Helical" evidence="7">
    <location>
        <begin position="254"/>
        <end position="274"/>
    </location>
</feature>
<evidence type="ECO:0000256" key="5">
    <source>
        <dbReference type="ARBA" id="ARBA00023136"/>
    </source>
</evidence>
<dbReference type="GO" id="GO:0051301">
    <property type="term" value="P:cell division"/>
    <property type="evidence" value="ECO:0007669"/>
    <property type="project" value="InterPro"/>
</dbReference>
<dbReference type="GO" id="GO:0008360">
    <property type="term" value="P:regulation of cell shape"/>
    <property type="evidence" value="ECO:0007669"/>
    <property type="project" value="UniProtKB-KW"/>
</dbReference>
<evidence type="ECO:0000256" key="7">
    <source>
        <dbReference type="SAM" id="Phobius"/>
    </source>
</evidence>
<feature type="transmembrane region" description="Helical" evidence="7">
    <location>
        <begin position="152"/>
        <end position="172"/>
    </location>
</feature>
<dbReference type="GO" id="GO:0015648">
    <property type="term" value="F:lipid-linked peptidoglycan transporter activity"/>
    <property type="evidence" value="ECO:0007669"/>
    <property type="project" value="TreeGrafter"/>
</dbReference>
<proteinExistence type="predicted"/>
<dbReference type="GO" id="GO:0032153">
    <property type="term" value="C:cell division site"/>
    <property type="evidence" value="ECO:0007669"/>
    <property type="project" value="TreeGrafter"/>
</dbReference>
<keyword evidence="4 7" id="KW-1133">Transmembrane helix</keyword>
<evidence type="ECO:0000256" key="3">
    <source>
        <dbReference type="ARBA" id="ARBA00022960"/>
    </source>
</evidence>
<keyword evidence="2 7" id="KW-0812">Transmembrane</keyword>
<name>A0A949K5T5_9FIRM</name>
<dbReference type="PANTHER" id="PTHR30474:SF3">
    <property type="entry name" value="PEPTIDOGLYCAN GLYCOSYLTRANSFERASE RODA"/>
    <property type="match status" value="1"/>
</dbReference>
<feature type="transmembrane region" description="Helical" evidence="7">
    <location>
        <begin position="405"/>
        <end position="429"/>
    </location>
</feature>
<dbReference type="Pfam" id="PF01098">
    <property type="entry name" value="FTSW_RODA_SPOVE"/>
    <property type="match status" value="1"/>
</dbReference>
<feature type="transmembrane region" description="Helical" evidence="7">
    <location>
        <begin position="44"/>
        <end position="62"/>
    </location>
</feature>
<dbReference type="Proteomes" id="UP000712157">
    <property type="component" value="Unassembled WGS sequence"/>
</dbReference>
<evidence type="ECO:0000256" key="2">
    <source>
        <dbReference type="ARBA" id="ARBA00022692"/>
    </source>
</evidence>
<feature type="region of interest" description="Disordered" evidence="6">
    <location>
        <begin position="438"/>
        <end position="476"/>
    </location>
</feature>
<keyword evidence="9" id="KW-1185">Reference proteome</keyword>
<keyword evidence="5 7" id="KW-0472">Membrane</keyword>
<organism evidence="8 9">
    <name type="scientific">Diplocloster agilis</name>
    <dbReference type="NCBI Taxonomy" id="2850323"/>
    <lineage>
        <taxon>Bacteria</taxon>
        <taxon>Bacillati</taxon>
        <taxon>Bacillota</taxon>
        <taxon>Clostridia</taxon>
        <taxon>Lachnospirales</taxon>
        <taxon>Lachnospiraceae</taxon>
        <taxon>Diplocloster</taxon>
    </lineage>
</organism>
<protein>
    <submittedName>
        <fullName evidence="8">FtsW/RodA/SpoVE family cell cycle protein</fullName>
    </submittedName>
</protein>
<comment type="subcellular location">
    <subcellularLocation>
        <location evidence="1">Membrane</location>
        <topology evidence="1">Multi-pass membrane protein</topology>
    </subcellularLocation>
</comment>
<evidence type="ECO:0000256" key="4">
    <source>
        <dbReference type="ARBA" id="ARBA00022989"/>
    </source>
</evidence>
<feature type="transmembrane region" description="Helical" evidence="7">
    <location>
        <begin position="95"/>
        <end position="116"/>
    </location>
</feature>
<dbReference type="EMBL" id="JAHQCW010000002">
    <property type="protein sequence ID" value="MBU9735277.1"/>
    <property type="molecule type" value="Genomic_DNA"/>
</dbReference>
<feature type="transmembrane region" description="Helical" evidence="7">
    <location>
        <begin position="339"/>
        <end position="360"/>
    </location>
</feature>
<dbReference type="PANTHER" id="PTHR30474">
    <property type="entry name" value="CELL CYCLE PROTEIN"/>
    <property type="match status" value="1"/>
</dbReference>
<comment type="caution">
    <text evidence="8">The sequence shown here is derived from an EMBL/GenBank/DDBJ whole genome shotgun (WGS) entry which is preliminary data.</text>
</comment>